<evidence type="ECO:0000256" key="1">
    <source>
        <dbReference type="SAM" id="MobiDB-lite"/>
    </source>
</evidence>
<dbReference type="PANTHER" id="PTHR34826">
    <property type="entry name" value="UPF0590 PROTEIN C409.17C"/>
    <property type="match status" value="1"/>
</dbReference>
<accession>A0A139HJ63</accession>
<evidence type="ECO:0000313" key="3">
    <source>
        <dbReference type="EMBL" id="KXT02521.1"/>
    </source>
</evidence>
<evidence type="ECO:0000313" key="4">
    <source>
        <dbReference type="Proteomes" id="UP000070133"/>
    </source>
</evidence>
<dbReference type="OrthoDB" id="2119945at2759"/>
<comment type="caution">
    <text evidence="3">The sequence shown here is derived from an EMBL/GenBank/DDBJ whole genome shotgun (WGS) entry which is preliminary data.</text>
</comment>
<organism evidence="3 4">
    <name type="scientific">Pseudocercospora eumusae</name>
    <dbReference type="NCBI Taxonomy" id="321146"/>
    <lineage>
        <taxon>Eukaryota</taxon>
        <taxon>Fungi</taxon>
        <taxon>Dikarya</taxon>
        <taxon>Ascomycota</taxon>
        <taxon>Pezizomycotina</taxon>
        <taxon>Dothideomycetes</taxon>
        <taxon>Dothideomycetidae</taxon>
        <taxon>Mycosphaerellales</taxon>
        <taxon>Mycosphaerellaceae</taxon>
        <taxon>Pseudocercospora</taxon>
    </lineage>
</organism>
<keyword evidence="4" id="KW-1185">Reference proteome</keyword>
<dbReference type="Proteomes" id="UP000070133">
    <property type="component" value="Unassembled WGS sequence"/>
</dbReference>
<feature type="compositionally biased region" description="Polar residues" evidence="1">
    <location>
        <begin position="368"/>
        <end position="377"/>
    </location>
</feature>
<dbReference type="InterPro" id="IPR013897">
    <property type="entry name" value="Duc1"/>
</dbReference>
<feature type="region of interest" description="Disordered" evidence="1">
    <location>
        <begin position="351"/>
        <end position="377"/>
    </location>
</feature>
<dbReference type="Pfam" id="PF08588">
    <property type="entry name" value="Duc1"/>
    <property type="match status" value="1"/>
</dbReference>
<name>A0A139HJ63_9PEZI</name>
<dbReference type="STRING" id="321146.A0A139HJ63"/>
<dbReference type="AlphaFoldDB" id="A0A139HJ63"/>
<proteinExistence type="predicted"/>
<reference evidence="3 4" key="1">
    <citation type="submission" date="2015-07" db="EMBL/GenBank/DDBJ databases">
        <title>Comparative genomics of the Sigatoka disease complex on banana suggests a link between parallel evolutionary changes in Pseudocercospora fijiensis and Pseudocercospora eumusae and increased virulence on the banana host.</title>
        <authorList>
            <person name="Chang T.-C."/>
            <person name="Salvucci A."/>
            <person name="Crous P.W."/>
            <person name="Stergiopoulos I."/>
        </authorList>
    </citation>
    <scope>NUCLEOTIDE SEQUENCE [LARGE SCALE GENOMIC DNA]</scope>
    <source>
        <strain evidence="3 4">CBS 114824</strain>
    </source>
</reference>
<gene>
    <name evidence="3" type="ORF">AC578_4174</name>
</gene>
<evidence type="ECO:0000259" key="2">
    <source>
        <dbReference type="Pfam" id="PF08588"/>
    </source>
</evidence>
<dbReference type="EMBL" id="LFZN01000041">
    <property type="protein sequence ID" value="KXT02521.1"/>
    <property type="molecule type" value="Genomic_DNA"/>
</dbReference>
<sequence>MDVCDPTPLGPLVPKAARMKVQCGDDIKACPRPKIAFTCTTCRITLHPRSLPCTYTLGEQIPPQNLLKAAVMADKYILKVTAGPNYEDQQPVPVNTEESIRISNEHLTADLRIRVQNYRGLPEGSPKTSPYFAHEKHKSDLYSLAFTFTPKEDFNGHDLVFGNDFDHPIRDKLPPGFNQAFKIATWFIDPGLYGDVYADEPYLYGPLLSSINTFRIGPKDDKEQEKVEEVRANEHVIVFQEGADGDGQEVRDSLGLPADGPARQKFFLTEKHLKDITLEKNREYSCDFFNPYLDFNDFALRLPGYSLIPGITIPIISYWDGQPLRYVLKNRKTDEPLLVMIFTLLPKEQHGTGHDDGSVKVQDVQEEASASGNDDLD</sequence>
<feature type="domain" description="Domain of unknown function at the cortex 1" evidence="2">
    <location>
        <begin position="78"/>
        <end position="344"/>
    </location>
</feature>
<protein>
    <recommendedName>
        <fullName evidence="2">Domain of unknown function at the cortex 1 domain-containing protein</fullName>
    </recommendedName>
</protein>
<dbReference type="PANTHER" id="PTHR34826:SF2">
    <property type="entry name" value="UPF0590 PROTEIN C409.17C"/>
    <property type="match status" value="1"/>
</dbReference>